<feature type="compositionally biased region" description="Polar residues" evidence="4">
    <location>
        <begin position="493"/>
        <end position="505"/>
    </location>
</feature>
<dbReference type="PANTHER" id="PTHR24346:SF93">
    <property type="entry name" value="NUAK FAMILY SNF1-LIKE KINASE 1"/>
    <property type="match status" value="1"/>
</dbReference>
<organism evidence="6 7">
    <name type="scientific">Lymnaea stagnalis</name>
    <name type="common">Great pond snail</name>
    <name type="synonym">Helix stagnalis</name>
    <dbReference type="NCBI Taxonomy" id="6523"/>
    <lineage>
        <taxon>Eukaryota</taxon>
        <taxon>Metazoa</taxon>
        <taxon>Spiralia</taxon>
        <taxon>Lophotrochozoa</taxon>
        <taxon>Mollusca</taxon>
        <taxon>Gastropoda</taxon>
        <taxon>Heterobranchia</taxon>
        <taxon>Euthyneura</taxon>
        <taxon>Panpulmonata</taxon>
        <taxon>Hygrophila</taxon>
        <taxon>Lymnaeoidea</taxon>
        <taxon>Lymnaeidae</taxon>
        <taxon>Lymnaea</taxon>
    </lineage>
</organism>
<dbReference type="GO" id="GO:0000226">
    <property type="term" value="P:microtubule cytoskeleton organization"/>
    <property type="evidence" value="ECO:0007669"/>
    <property type="project" value="TreeGrafter"/>
</dbReference>
<dbReference type="PROSITE" id="PS00108">
    <property type="entry name" value="PROTEIN_KINASE_ST"/>
    <property type="match status" value="1"/>
</dbReference>
<evidence type="ECO:0000256" key="4">
    <source>
        <dbReference type="SAM" id="MobiDB-lite"/>
    </source>
</evidence>
<comment type="similarity">
    <text evidence="3">Belongs to the protein kinase superfamily. CAMK Ser/Thr protein kinase family. Smok subfamily.</text>
</comment>
<protein>
    <recommendedName>
        <fullName evidence="5">Protein kinase domain-containing protein</fullName>
    </recommendedName>
</protein>
<dbReference type="SMART" id="SM00220">
    <property type="entry name" value="S_TKc"/>
    <property type="match status" value="1"/>
</dbReference>
<dbReference type="GO" id="GO:0050321">
    <property type="term" value="F:tau-protein kinase activity"/>
    <property type="evidence" value="ECO:0007669"/>
    <property type="project" value="TreeGrafter"/>
</dbReference>
<keyword evidence="7" id="KW-1185">Reference proteome</keyword>
<dbReference type="EMBL" id="CAXITT010000505">
    <property type="protein sequence ID" value="CAL1542745.1"/>
    <property type="molecule type" value="Genomic_DNA"/>
</dbReference>
<name>A0AAV2IBA1_LYMST</name>
<sequence length="685" mass="75787">MDYAQGGELYDYLNKMGKLSEVEARRIFRQIVSAMHYCHENGIVHRDLKLENIILDDEGNVKIADFGLSNYYSLNNTLKTFCGSPLYASPEIVNGRPYHGPEVDVWSLGVILYTLVYGAMPFESNDLVNLKRQISEGEYTQPSNQSDAAGLIRHMLTVTPSRRATMDHVLRHWWINFGHSLMPNDLPYNPDEDPPKIPASSTREHPIIIHHRNQSSISSDSDVELDFRPSRWSKRKLALDSTGNSVSSSVATSPAPTGDSSNGTSNKDGGCDTAALASNLMKLPPDVFELLKGCSRKSLVALLSTENIYDGFSQENHESTTSVCLTELTKAETLVVSEPSSTSVFDSEKKPPRGILKRKGKFSGGDSGCIMHEEMSAKSEENPIPKSGHLPRRLPSFRDEAHGIFASKNRASQLLDNAPPKLLHDNAPPKILHDNANGCLPQPTRCFSSPRSHRRQQQYYDSDSHPPAQGTLSQNNNHNHNNHCLAEPLKEVNNASSPDSGNGDLSTPDDSKESPISDGQAINIPTQVVCLEDHPGSLQGESCESSSIKDKVVRRPKSILKNSKGSQMEDARNRLSVSSIGSNSSADILDLSYDSGDSDHFVNQESPVKRQGSPSEPCSPAQEVFEKAHICLDKELVNLTVSNNRSAQPMTYRRHRRSLSDECQQLFDDRNTIFYKLTRDSHSLL</sequence>
<feature type="domain" description="Protein kinase" evidence="5">
    <location>
        <begin position="1"/>
        <end position="175"/>
    </location>
</feature>
<dbReference type="PROSITE" id="PS50011">
    <property type="entry name" value="PROTEIN_KINASE_DOM"/>
    <property type="match status" value="1"/>
</dbReference>
<accession>A0AAV2IBA1</accession>
<evidence type="ECO:0000256" key="2">
    <source>
        <dbReference type="ARBA" id="ARBA00022840"/>
    </source>
</evidence>
<dbReference type="AlphaFoldDB" id="A0AAV2IBA1"/>
<proteinExistence type="inferred from homology"/>
<dbReference type="InterPro" id="IPR000719">
    <property type="entry name" value="Prot_kinase_dom"/>
</dbReference>
<feature type="region of interest" description="Disordered" evidence="4">
    <location>
        <begin position="243"/>
        <end position="267"/>
    </location>
</feature>
<dbReference type="SUPFAM" id="SSF56112">
    <property type="entry name" value="Protein kinase-like (PK-like)"/>
    <property type="match status" value="1"/>
</dbReference>
<dbReference type="GO" id="GO:0005524">
    <property type="term" value="F:ATP binding"/>
    <property type="evidence" value="ECO:0007669"/>
    <property type="project" value="UniProtKB-KW"/>
</dbReference>
<evidence type="ECO:0000313" key="6">
    <source>
        <dbReference type="EMBL" id="CAL1542745.1"/>
    </source>
</evidence>
<feature type="compositionally biased region" description="Low complexity" evidence="4">
    <location>
        <begin position="245"/>
        <end position="257"/>
    </location>
</feature>
<dbReference type="GO" id="GO:0035556">
    <property type="term" value="P:intracellular signal transduction"/>
    <property type="evidence" value="ECO:0007669"/>
    <property type="project" value="TreeGrafter"/>
</dbReference>
<dbReference type="InterPro" id="IPR008271">
    <property type="entry name" value="Ser/Thr_kinase_AS"/>
</dbReference>
<dbReference type="PANTHER" id="PTHR24346">
    <property type="entry name" value="MAP/MICROTUBULE AFFINITY-REGULATING KINASE"/>
    <property type="match status" value="1"/>
</dbReference>
<dbReference type="Pfam" id="PF00069">
    <property type="entry name" value="Pkinase"/>
    <property type="match status" value="1"/>
</dbReference>
<feature type="region of interest" description="Disordered" evidence="4">
    <location>
        <begin position="411"/>
        <end position="522"/>
    </location>
</feature>
<keyword evidence="2" id="KW-0067">ATP-binding</keyword>
<dbReference type="InterPro" id="IPR011009">
    <property type="entry name" value="Kinase-like_dom_sf"/>
</dbReference>
<feature type="compositionally biased region" description="Polar residues" evidence="4">
    <location>
        <begin position="603"/>
        <end position="616"/>
    </location>
</feature>
<feature type="region of interest" description="Disordered" evidence="4">
    <location>
        <begin position="537"/>
        <end position="579"/>
    </location>
</feature>
<dbReference type="Gene3D" id="1.10.510.10">
    <property type="entry name" value="Transferase(Phosphotransferase) domain 1"/>
    <property type="match status" value="1"/>
</dbReference>
<evidence type="ECO:0000259" key="5">
    <source>
        <dbReference type="PROSITE" id="PS50011"/>
    </source>
</evidence>
<gene>
    <name evidence="6" type="ORF">GSLYS_00016279001</name>
</gene>
<evidence type="ECO:0000313" key="7">
    <source>
        <dbReference type="Proteomes" id="UP001497497"/>
    </source>
</evidence>
<dbReference type="GO" id="GO:0005737">
    <property type="term" value="C:cytoplasm"/>
    <property type="evidence" value="ECO:0007669"/>
    <property type="project" value="TreeGrafter"/>
</dbReference>
<feature type="compositionally biased region" description="Polar residues" evidence="4">
    <location>
        <begin position="258"/>
        <end position="267"/>
    </location>
</feature>
<keyword evidence="1" id="KW-0547">Nucleotide-binding</keyword>
<evidence type="ECO:0000256" key="1">
    <source>
        <dbReference type="ARBA" id="ARBA00022741"/>
    </source>
</evidence>
<feature type="region of interest" description="Disordered" evidence="4">
    <location>
        <begin position="600"/>
        <end position="620"/>
    </location>
</feature>
<evidence type="ECO:0000256" key="3">
    <source>
        <dbReference type="ARBA" id="ARBA00038181"/>
    </source>
</evidence>
<comment type="caution">
    <text evidence="6">The sequence shown here is derived from an EMBL/GenBank/DDBJ whole genome shotgun (WGS) entry which is preliminary data.</text>
</comment>
<dbReference type="Proteomes" id="UP001497497">
    <property type="component" value="Unassembled WGS sequence"/>
</dbReference>
<dbReference type="FunFam" id="1.10.510.10:FF:000002">
    <property type="entry name" value="Non-specific serine/threonine protein kinase"/>
    <property type="match status" value="1"/>
</dbReference>
<reference evidence="6 7" key="1">
    <citation type="submission" date="2024-04" db="EMBL/GenBank/DDBJ databases">
        <authorList>
            <consortium name="Genoscope - CEA"/>
            <person name="William W."/>
        </authorList>
    </citation>
    <scope>NUCLEOTIDE SEQUENCE [LARGE SCALE GENOMIC DNA]</scope>
</reference>